<dbReference type="CDD" id="cd01347">
    <property type="entry name" value="ligand_gated_channel"/>
    <property type="match status" value="1"/>
</dbReference>
<keyword evidence="5 14" id="KW-0732">Signal</keyword>
<evidence type="ECO:0000256" key="8">
    <source>
        <dbReference type="ARBA" id="ARBA00023136"/>
    </source>
</evidence>
<dbReference type="AlphaFoldDB" id="A0A918QC43"/>
<name>A0A918QC43_9CAUL</name>
<dbReference type="EMBL" id="BMZB01000004">
    <property type="protein sequence ID" value="GGZ39692.1"/>
    <property type="molecule type" value="Genomic_DNA"/>
</dbReference>
<evidence type="ECO:0000256" key="14">
    <source>
        <dbReference type="SAM" id="SignalP"/>
    </source>
</evidence>
<keyword evidence="2 10" id="KW-0813">Transport</keyword>
<sequence length="720" mass="78611">MKITGIKSLSIHLLTSTALILGLAAVPAHAQPVDAAEEERVTEVVVTASGFKQNIEQAPASISVLSRKELEQERHQSLAEALANVEGVDVGDTAGKTGGLNINIRGMGSEYSLILIDGRRQNAAGSITPNGFGETSSSFIPPMSAIDRIEVVRGPVSTLYGSDAMGGVVNIITRKVGKIWQGSATAGATLQADDSFGNIYNGNFYANGPLVQDKLGLAVRGSYQTREESSLTYENINGGTAIVSTRGPSPVENEIWSAGARLSFTPTENHDLMFDYDINKQWYDNSVAQLGTIGTSGYAPEQEFNNEEMVLSHNWRLGFGELQTTLSRGVRETIGRILPSDVPGGGNAGDPRTLEATNSIFDTKLFSQWRNHTFTVGGQYWDAEMVDGVAPAPYEHQQWALFAEDEWRLMPTLALTLGVRADDHSVFGKHTSPRAYLVWNTTPNWTLKGGVSQGFKTPQLNQIAPGITGFTGQGTRPTIGSPGLKPETSTSTEFAVFYDNRSDFRANVTVFHNKFEDKIATGDPLDNCSFAVSPNRPGCVDYGIWPLVDTFAQSVNVDEAETQGVEGAFRYLIAEGWSLTGNYTYTDTEQKSGSAKGRPLNNTPAHMINGSVRWNASDKLNLWLRGEYRSERYRSEDSTTSTAKRTFGDYKPYGIFHTGGSYKVTDKVTVNAVIYNIFDKDFVSYGGYVSNTNTGAISYTNLYSNNQEPRRLWLSITTEF</sequence>
<evidence type="ECO:0000256" key="1">
    <source>
        <dbReference type="ARBA" id="ARBA00004571"/>
    </source>
</evidence>
<keyword evidence="7 12" id="KW-0798">TonB box</keyword>
<gene>
    <name evidence="17" type="primary">bfrA</name>
    <name evidence="17" type="ORF">GCM10011273_27920</name>
</gene>
<dbReference type="GO" id="GO:0009279">
    <property type="term" value="C:cell outer membrane"/>
    <property type="evidence" value="ECO:0007669"/>
    <property type="project" value="UniProtKB-SubCell"/>
</dbReference>
<dbReference type="PROSITE" id="PS52016">
    <property type="entry name" value="TONB_DEPENDENT_REC_3"/>
    <property type="match status" value="1"/>
</dbReference>
<evidence type="ECO:0000256" key="12">
    <source>
        <dbReference type="RuleBase" id="RU003357"/>
    </source>
</evidence>
<protein>
    <submittedName>
        <fullName evidence="17">Exogenous ferric siderophore receptor</fullName>
    </submittedName>
</protein>
<evidence type="ECO:0000256" key="3">
    <source>
        <dbReference type="ARBA" id="ARBA00022452"/>
    </source>
</evidence>
<keyword evidence="8 10" id="KW-0472">Membrane</keyword>
<evidence type="ECO:0000313" key="17">
    <source>
        <dbReference type="EMBL" id="GGZ39692.1"/>
    </source>
</evidence>
<dbReference type="PROSITE" id="PS01156">
    <property type="entry name" value="TONB_DEPENDENT_REC_2"/>
    <property type="match status" value="1"/>
</dbReference>
<feature type="region of interest" description="Disordered" evidence="13">
    <location>
        <begin position="468"/>
        <end position="487"/>
    </location>
</feature>
<keyword evidence="9 10" id="KW-0998">Cell outer membrane</keyword>
<evidence type="ECO:0000256" key="6">
    <source>
        <dbReference type="ARBA" id="ARBA00023065"/>
    </source>
</evidence>
<comment type="similarity">
    <text evidence="10 12">Belongs to the TonB-dependent receptor family.</text>
</comment>
<reference evidence="17" key="1">
    <citation type="journal article" date="2014" name="Int. J. Syst. Evol. Microbiol.">
        <title>Complete genome sequence of Corynebacterium casei LMG S-19264T (=DSM 44701T), isolated from a smear-ripened cheese.</title>
        <authorList>
            <consortium name="US DOE Joint Genome Institute (JGI-PGF)"/>
            <person name="Walter F."/>
            <person name="Albersmeier A."/>
            <person name="Kalinowski J."/>
            <person name="Ruckert C."/>
        </authorList>
    </citation>
    <scope>NUCLEOTIDE SEQUENCE</scope>
    <source>
        <strain evidence="17">KCTC 32296</strain>
    </source>
</reference>
<feature type="short sequence motif" description="TonB C-terminal box" evidence="11">
    <location>
        <begin position="703"/>
        <end position="720"/>
    </location>
</feature>
<dbReference type="InterPro" id="IPR000531">
    <property type="entry name" value="Beta-barrel_TonB"/>
</dbReference>
<evidence type="ECO:0000256" key="5">
    <source>
        <dbReference type="ARBA" id="ARBA00022729"/>
    </source>
</evidence>
<dbReference type="RefSeq" id="WP_189487632.1">
    <property type="nucleotide sequence ID" value="NZ_BMZB01000004.1"/>
</dbReference>
<dbReference type="PANTHER" id="PTHR30069">
    <property type="entry name" value="TONB-DEPENDENT OUTER MEMBRANE RECEPTOR"/>
    <property type="match status" value="1"/>
</dbReference>
<keyword evidence="6" id="KW-0406">Ion transport</keyword>
<evidence type="ECO:0000256" key="2">
    <source>
        <dbReference type="ARBA" id="ARBA00022448"/>
    </source>
</evidence>
<reference evidence="17" key="2">
    <citation type="submission" date="2020-09" db="EMBL/GenBank/DDBJ databases">
        <authorList>
            <person name="Sun Q."/>
            <person name="Kim S."/>
        </authorList>
    </citation>
    <scope>NUCLEOTIDE SEQUENCE</scope>
    <source>
        <strain evidence="17">KCTC 32296</strain>
    </source>
</reference>
<evidence type="ECO:0000256" key="4">
    <source>
        <dbReference type="ARBA" id="ARBA00022692"/>
    </source>
</evidence>
<dbReference type="InterPro" id="IPR036942">
    <property type="entry name" value="Beta-barrel_TonB_sf"/>
</dbReference>
<comment type="caution">
    <text evidence="17">The sequence shown here is derived from an EMBL/GenBank/DDBJ whole genome shotgun (WGS) entry which is preliminary data.</text>
</comment>
<proteinExistence type="inferred from homology"/>
<dbReference type="Pfam" id="PF07715">
    <property type="entry name" value="Plug"/>
    <property type="match status" value="1"/>
</dbReference>
<dbReference type="Gene3D" id="2.170.130.10">
    <property type="entry name" value="TonB-dependent receptor, plug domain"/>
    <property type="match status" value="1"/>
</dbReference>
<dbReference type="GO" id="GO:0015344">
    <property type="term" value="F:siderophore uptake transmembrane transporter activity"/>
    <property type="evidence" value="ECO:0007669"/>
    <property type="project" value="TreeGrafter"/>
</dbReference>
<dbReference type="PANTHER" id="PTHR30069:SF53">
    <property type="entry name" value="COLICIN I RECEPTOR-RELATED"/>
    <property type="match status" value="1"/>
</dbReference>
<evidence type="ECO:0000313" key="18">
    <source>
        <dbReference type="Proteomes" id="UP000662572"/>
    </source>
</evidence>
<evidence type="ECO:0000259" key="16">
    <source>
        <dbReference type="Pfam" id="PF07715"/>
    </source>
</evidence>
<keyword evidence="4 10" id="KW-0812">Transmembrane</keyword>
<feature type="domain" description="TonB-dependent receptor-like beta-barrel" evidence="15">
    <location>
        <begin position="215"/>
        <end position="677"/>
    </location>
</feature>
<dbReference type="InterPro" id="IPR010917">
    <property type="entry name" value="TonB_rcpt_CS"/>
</dbReference>
<dbReference type="InterPro" id="IPR037066">
    <property type="entry name" value="Plug_dom_sf"/>
</dbReference>
<keyword evidence="18" id="KW-1185">Reference proteome</keyword>
<keyword evidence="17" id="KW-0675">Receptor</keyword>
<comment type="subcellular location">
    <subcellularLocation>
        <location evidence="1 10">Cell outer membrane</location>
        <topology evidence="1 10">Multi-pass membrane protein</topology>
    </subcellularLocation>
</comment>
<feature type="signal peptide" evidence="14">
    <location>
        <begin position="1"/>
        <end position="30"/>
    </location>
</feature>
<dbReference type="SUPFAM" id="SSF56935">
    <property type="entry name" value="Porins"/>
    <property type="match status" value="1"/>
</dbReference>
<evidence type="ECO:0000259" key="15">
    <source>
        <dbReference type="Pfam" id="PF00593"/>
    </source>
</evidence>
<dbReference type="GO" id="GO:0044718">
    <property type="term" value="P:siderophore transmembrane transport"/>
    <property type="evidence" value="ECO:0007669"/>
    <property type="project" value="TreeGrafter"/>
</dbReference>
<accession>A0A918QC43</accession>
<evidence type="ECO:0000256" key="13">
    <source>
        <dbReference type="SAM" id="MobiDB-lite"/>
    </source>
</evidence>
<dbReference type="Pfam" id="PF00593">
    <property type="entry name" value="TonB_dep_Rec_b-barrel"/>
    <property type="match status" value="1"/>
</dbReference>
<evidence type="ECO:0000256" key="9">
    <source>
        <dbReference type="ARBA" id="ARBA00023237"/>
    </source>
</evidence>
<organism evidence="17 18">
    <name type="scientific">Asticcacaulis endophyticus</name>
    <dbReference type="NCBI Taxonomy" id="1395890"/>
    <lineage>
        <taxon>Bacteria</taxon>
        <taxon>Pseudomonadati</taxon>
        <taxon>Pseudomonadota</taxon>
        <taxon>Alphaproteobacteria</taxon>
        <taxon>Caulobacterales</taxon>
        <taxon>Caulobacteraceae</taxon>
        <taxon>Asticcacaulis</taxon>
    </lineage>
</organism>
<feature type="chain" id="PRO_5037823942" evidence="14">
    <location>
        <begin position="31"/>
        <end position="720"/>
    </location>
</feature>
<dbReference type="Proteomes" id="UP000662572">
    <property type="component" value="Unassembled WGS sequence"/>
</dbReference>
<evidence type="ECO:0000256" key="7">
    <source>
        <dbReference type="ARBA" id="ARBA00023077"/>
    </source>
</evidence>
<evidence type="ECO:0000256" key="11">
    <source>
        <dbReference type="PROSITE-ProRule" id="PRU10144"/>
    </source>
</evidence>
<feature type="domain" description="TonB-dependent receptor plug" evidence="16">
    <location>
        <begin position="56"/>
        <end position="168"/>
    </location>
</feature>
<dbReference type="InterPro" id="IPR039426">
    <property type="entry name" value="TonB-dep_rcpt-like"/>
</dbReference>
<dbReference type="Gene3D" id="2.40.170.20">
    <property type="entry name" value="TonB-dependent receptor, beta-barrel domain"/>
    <property type="match status" value="1"/>
</dbReference>
<keyword evidence="3 10" id="KW-1134">Transmembrane beta strand</keyword>
<dbReference type="InterPro" id="IPR012910">
    <property type="entry name" value="Plug_dom"/>
</dbReference>
<evidence type="ECO:0000256" key="10">
    <source>
        <dbReference type="PROSITE-ProRule" id="PRU01360"/>
    </source>
</evidence>